<dbReference type="GO" id="GO:0019748">
    <property type="term" value="P:secondary metabolic process"/>
    <property type="evidence" value="ECO:0007669"/>
    <property type="project" value="TreeGrafter"/>
</dbReference>
<dbReference type="RefSeq" id="WP_017982924.1">
    <property type="nucleotide sequence ID" value="NZ_AQUL01000001.1"/>
</dbReference>
<protein>
    <submittedName>
        <fullName evidence="3">2-amino-3-carboxymuconate-6-semialdehyde decarboxylase</fullName>
    </submittedName>
</protein>
<sequence length="356" mass="38579">MLADAHAHLLPRDYPADAPECFPRMTPVDGDTARELLFGSLRFRARDAFFDAERRVEEMAVSGVDFEVLTPMPPLLRYDLPLADGLALARHVNEFTAQLCATDPARFAGFGMVPMQDPDTAAAELTAIAEAGLRGVEIASNVLGASIGDERFLPFFAEAERLNLPVFVHAMPAPMDRLPASAMGTYVVGIEGALAAASLISGGTAAKCPGLRISFSHAAGGFPLMVTRAQYFWSGTWNEEPPVRERAIMPDDGPSPLDCARRFYYDSMVFDARALRYLVDLLGADRLLIGSDFPAMPREEPAGRTARLLGLPAEQEADLLWRNAFRWLGIDPAVRSRTSVADHLRAGACAGETGGR</sequence>
<dbReference type="PANTHER" id="PTHR21240:SF28">
    <property type="entry name" value="ISO-OROTATE DECARBOXYLASE (EUROFUNG)"/>
    <property type="match status" value="1"/>
</dbReference>
<dbReference type="HOGENOM" id="CLU_039329_1_2_11"/>
<dbReference type="STRING" id="1068978.AMETH_3992"/>
<dbReference type="KEGG" id="amq:AMETH_3992"/>
<dbReference type="InterPro" id="IPR006680">
    <property type="entry name" value="Amidohydro-rel"/>
</dbReference>
<dbReference type="GO" id="GO:0016831">
    <property type="term" value="F:carboxy-lyase activity"/>
    <property type="evidence" value="ECO:0007669"/>
    <property type="project" value="InterPro"/>
</dbReference>
<dbReference type="Gene3D" id="3.20.20.140">
    <property type="entry name" value="Metal-dependent hydrolases"/>
    <property type="match status" value="1"/>
</dbReference>
<gene>
    <name evidence="3" type="ORF">AMETH_3992</name>
</gene>
<dbReference type="InterPro" id="IPR032465">
    <property type="entry name" value="ACMSD"/>
</dbReference>
<keyword evidence="1" id="KW-0456">Lyase</keyword>
<dbReference type="Pfam" id="PF04909">
    <property type="entry name" value="Amidohydro_2"/>
    <property type="match status" value="1"/>
</dbReference>
<dbReference type="GO" id="GO:0016787">
    <property type="term" value="F:hydrolase activity"/>
    <property type="evidence" value="ECO:0007669"/>
    <property type="project" value="InterPro"/>
</dbReference>
<evidence type="ECO:0000256" key="1">
    <source>
        <dbReference type="ARBA" id="ARBA00023239"/>
    </source>
</evidence>
<reference evidence="3 4" key="1">
    <citation type="submission" date="2014-07" db="EMBL/GenBank/DDBJ databases">
        <title>Whole Genome Sequence of the Amycolatopsis methanolica 239.</title>
        <authorList>
            <person name="Tang B."/>
        </authorList>
    </citation>
    <scope>NUCLEOTIDE SEQUENCE [LARGE SCALE GENOMIC DNA]</scope>
    <source>
        <strain evidence="3 4">239</strain>
    </source>
</reference>
<feature type="domain" description="Amidohydrolase-related" evidence="2">
    <location>
        <begin position="4"/>
        <end position="330"/>
    </location>
</feature>
<keyword evidence="4" id="KW-1185">Reference proteome</keyword>
<dbReference type="eggNOG" id="COG2159">
    <property type="taxonomic scope" value="Bacteria"/>
</dbReference>
<dbReference type="InterPro" id="IPR032466">
    <property type="entry name" value="Metal_Hydrolase"/>
</dbReference>
<dbReference type="GO" id="GO:0005737">
    <property type="term" value="C:cytoplasm"/>
    <property type="evidence" value="ECO:0007669"/>
    <property type="project" value="TreeGrafter"/>
</dbReference>
<evidence type="ECO:0000313" key="3">
    <source>
        <dbReference type="EMBL" id="AIJ24084.1"/>
    </source>
</evidence>
<dbReference type="Proteomes" id="UP000062973">
    <property type="component" value="Chromosome"/>
</dbReference>
<dbReference type="EMBL" id="CP009110">
    <property type="protein sequence ID" value="AIJ24084.1"/>
    <property type="molecule type" value="Genomic_DNA"/>
</dbReference>
<dbReference type="AlphaFoldDB" id="A0A076MTL6"/>
<evidence type="ECO:0000313" key="4">
    <source>
        <dbReference type="Proteomes" id="UP000062973"/>
    </source>
</evidence>
<organism evidence="3 4">
    <name type="scientific">Amycolatopsis methanolica 239</name>
    <dbReference type="NCBI Taxonomy" id="1068978"/>
    <lineage>
        <taxon>Bacteria</taxon>
        <taxon>Bacillati</taxon>
        <taxon>Actinomycetota</taxon>
        <taxon>Actinomycetes</taxon>
        <taxon>Pseudonocardiales</taxon>
        <taxon>Pseudonocardiaceae</taxon>
        <taxon>Amycolatopsis</taxon>
        <taxon>Amycolatopsis methanolica group</taxon>
    </lineage>
</organism>
<accession>A0A076MTL6</accession>
<dbReference type="PANTHER" id="PTHR21240">
    <property type="entry name" value="2-AMINO-3-CARBOXYLMUCONATE-6-SEMIALDEHYDE DECARBOXYLASE"/>
    <property type="match status" value="1"/>
</dbReference>
<dbReference type="PATRIC" id="fig|1068978.7.peg.4279"/>
<dbReference type="SUPFAM" id="SSF51556">
    <property type="entry name" value="Metallo-dependent hydrolases"/>
    <property type="match status" value="1"/>
</dbReference>
<proteinExistence type="predicted"/>
<evidence type="ECO:0000259" key="2">
    <source>
        <dbReference type="Pfam" id="PF04909"/>
    </source>
</evidence>
<name>A0A076MTL6_AMYME</name>
<dbReference type="OrthoDB" id="8673173at2"/>